<protein>
    <submittedName>
        <fullName evidence="1">Uncharacterized protein</fullName>
    </submittedName>
</protein>
<organism evidence="1 2">
    <name type="scientific">Purpureocillium lavendulum</name>
    <dbReference type="NCBI Taxonomy" id="1247861"/>
    <lineage>
        <taxon>Eukaryota</taxon>
        <taxon>Fungi</taxon>
        <taxon>Dikarya</taxon>
        <taxon>Ascomycota</taxon>
        <taxon>Pezizomycotina</taxon>
        <taxon>Sordariomycetes</taxon>
        <taxon>Hypocreomycetidae</taxon>
        <taxon>Hypocreales</taxon>
        <taxon>Ophiocordycipitaceae</taxon>
        <taxon>Purpureocillium</taxon>
    </lineage>
</organism>
<dbReference type="AlphaFoldDB" id="A0AB34FZN9"/>
<evidence type="ECO:0000313" key="2">
    <source>
        <dbReference type="Proteomes" id="UP001163105"/>
    </source>
</evidence>
<name>A0AB34FZN9_9HYPO</name>
<evidence type="ECO:0000313" key="1">
    <source>
        <dbReference type="EMBL" id="KAJ6444503.1"/>
    </source>
</evidence>
<keyword evidence="2" id="KW-1185">Reference proteome</keyword>
<gene>
    <name evidence="1" type="ORF">O9K51_02897</name>
</gene>
<dbReference type="Proteomes" id="UP001163105">
    <property type="component" value="Unassembled WGS sequence"/>
</dbReference>
<proteinExistence type="predicted"/>
<reference evidence="1" key="1">
    <citation type="submission" date="2023-01" db="EMBL/GenBank/DDBJ databases">
        <title>The growth and conidiation of Purpureocillium lavendulum are regulated by nitrogen source and histone H3K14 acetylation.</title>
        <authorList>
            <person name="Tang P."/>
            <person name="Han J."/>
            <person name="Zhang C."/>
            <person name="Tang P."/>
            <person name="Qi F."/>
            <person name="Zhang K."/>
            <person name="Liang L."/>
        </authorList>
    </citation>
    <scope>NUCLEOTIDE SEQUENCE</scope>
    <source>
        <strain evidence="1">YMF1.00683</strain>
    </source>
</reference>
<accession>A0AB34FZN9</accession>
<sequence length="69" mass="7896">MSRGGFLCFRWGPDVDSTQLDSARVPSLILQLAQLKSSEWWNQRCRKEARKARLHGQQRAPAVDPGMAW</sequence>
<dbReference type="EMBL" id="JAQHRD010000002">
    <property type="protein sequence ID" value="KAJ6444503.1"/>
    <property type="molecule type" value="Genomic_DNA"/>
</dbReference>
<comment type="caution">
    <text evidence="1">The sequence shown here is derived from an EMBL/GenBank/DDBJ whole genome shotgun (WGS) entry which is preliminary data.</text>
</comment>